<gene>
    <name evidence="2" type="ORF">FRV6_16775</name>
</gene>
<evidence type="ECO:0000259" key="1">
    <source>
        <dbReference type="Pfam" id="PF13358"/>
    </source>
</evidence>
<reference evidence="3" key="1">
    <citation type="submission" date="2016-09" db="EMBL/GenBank/DDBJ databases">
        <authorList>
            <person name="Guldener U."/>
        </authorList>
    </citation>
    <scope>NUCLEOTIDE SEQUENCE [LARGE SCALE GENOMIC DNA]</scope>
    <source>
        <strain evidence="3">V64-1</strain>
    </source>
</reference>
<feature type="domain" description="Tc1-like transposase DDE" evidence="1">
    <location>
        <begin position="29"/>
        <end position="132"/>
    </location>
</feature>
<evidence type="ECO:0000313" key="2">
    <source>
        <dbReference type="EMBL" id="SCO92647.1"/>
    </source>
</evidence>
<dbReference type="InterPro" id="IPR036397">
    <property type="entry name" value="RNaseH_sf"/>
</dbReference>
<evidence type="ECO:0000313" key="3">
    <source>
        <dbReference type="Proteomes" id="UP000219369"/>
    </source>
</evidence>
<dbReference type="OrthoDB" id="5153311at2759"/>
<dbReference type="EMBL" id="FMJY01000012">
    <property type="protein sequence ID" value="SCO92647.1"/>
    <property type="molecule type" value="Genomic_DNA"/>
</dbReference>
<dbReference type="GO" id="GO:0003676">
    <property type="term" value="F:nucleic acid binding"/>
    <property type="evidence" value="ECO:0007669"/>
    <property type="project" value="InterPro"/>
</dbReference>
<dbReference type="Proteomes" id="UP000219369">
    <property type="component" value="Unassembled WGS sequence"/>
</dbReference>
<name>A0A2H3TVM5_FUSOX</name>
<dbReference type="Pfam" id="PF13358">
    <property type="entry name" value="DDE_3"/>
    <property type="match status" value="1"/>
</dbReference>
<dbReference type="AlphaFoldDB" id="A0A2H3TVM5"/>
<accession>A0A2H3TVM5</accession>
<dbReference type="PANTHER" id="PTHR46564:SF1">
    <property type="entry name" value="TRANSPOSASE"/>
    <property type="match status" value="1"/>
</dbReference>
<dbReference type="InterPro" id="IPR038717">
    <property type="entry name" value="Tc1-like_DDE_dom"/>
</dbReference>
<dbReference type="Gene3D" id="3.30.420.10">
    <property type="entry name" value="Ribonuclease H-like superfamily/Ribonuclease H"/>
    <property type="match status" value="1"/>
</dbReference>
<proteinExistence type="predicted"/>
<dbReference type="PANTHER" id="PTHR46564">
    <property type="entry name" value="TRANSPOSASE"/>
    <property type="match status" value="1"/>
</dbReference>
<organism evidence="2 3">
    <name type="scientific">Fusarium oxysporum</name>
    <name type="common">Fusarium vascular wilt</name>
    <dbReference type="NCBI Taxonomy" id="5507"/>
    <lineage>
        <taxon>Eukaryota</taxon>
        <taxon>Fungi</taxon>
        <taxon>Dikarya</taxon>
        <taxon>Ascomycota</taxon>
        <taxon>Pezizomycotina</taxon>
        <taxon>Sordariomycetes</taxon>
        <taxon>Hypocreomycetidae</taxon>
        <taxon>Hypocreales</taxon>
        <taxon>Nectriaceae</taxon>
        <taxon>Fusarium</taxon>
        <taxon>Fusarium oxysporum species complex</taxon>
    </lineage>
</organism>
<sequence>MQNVAKERNVDLREHIYELSDFRFYQLGFIEESGMDGSIGILKKGYARRGQRPGQVKKFHPGQRVQVLSALGQDGVIPFRIYGGSTDAEISRHFIKELLPYCGRWSEPRSVLVMDNAPSHLSEEIQWMCEEAGVVYKLQSLSSLI</sequence>
<protein>
    <recommendedName>
        <fullName evidence="1">Tc1-like transposase DDE domain-containing protein</fullName>
    </recommendedName>
</protein>